<gene>
    <name evidence="6" type="ORF">OICFNHDK_4433</name>
</gene>
<evidence type="ECO:0000256" key="2">
    <source>
        <dbReference type="ARBA" id="ARBA00022670"/>
    </source>
</evidence>
<comment type="caution">
    <text evidence="6">The sequence shown here is derived from an EMBL/GenBank/DDBJ whole genome shotgun (WGS) entry which is preliminary data.</text>
</comment>
<evidence type="ECO:0000313" key="6">
    <source>
        <dbReference type="EMBL" id="GJD41947.1"/>
    </source>
</evidence>
<protein>
    <recommendedName>
        <fullName evidence="5">Prohead serine protease domain-containing protein</fullName>
    </recommendedName>
</protein>
<sequence>MLIETETSFEPSLTRSSSADPQDPLLVRRAPVRANSFDEATRTVTAVISTGAAVRRRDQRGTFLESLQIQGFIPATLHGVPVLDSHRQNGGRDVIGIITRAWIENGELLASIRLSAADDVASIVQRIAEGTLRGVSVGYRVGTWRDGTDPATGERTRTATAWTVHEVSFVPVPADPGATVRSAMPDIIENTESLPTPVPAPDPRIANRAAIRGIALRAGLPTDWADAQIDADADVNSARAAAFEAMQARNVGPIRTQQNGPSGDDPAVILSRRADAVAARVMGTAPPDHARAFMGDRLTDHARAILALRGFSMVGMDQDTLLRAAMHTTSDFQNLLTGVGARTLLPAYTAAESQLKKLARKSLLTDFRRASRLRLGEVGPLQKVTEAGEIKHTTRGEAVEGLELDTYASMFSLSRKAIINDDLGAFRDWGEAAGRAAAETEALLLVSLLTAANGAGPVMGDGRTLFHASHGNVGAASALDSTTLLIAALDASRLQMRMQKGTDGKTPINAAPKFLVVSAELETLAEQVLTLLAAPDASSVNPFAGRLTLLVDPRLPEGSWYVFADPAVLPVLEIAYLSSAQGVQVSSREGWDVLGVEFRAVLDFGAGALDWRGANRTPKTPGSPL</sequence>
<keyword evidence="2" id="KW-0645">Protease</keyword>
<dbReference type="Pfam" id="PF04586">
    <property type="entry name" value="Peptidase_S78"/>
    <property type="match status" value="1"/>
</dbReference>
<evidence type="ECO:0000256" key="1">
    <source>
        <dbReference type="ARBA" id="ARBA00022612"/>
    </source>
</evidence>
<dbReference type="AlphaFoldDB" id="A0AAV4ZDB8"/>
<dbReference type="Proteomes" id="UP001055307">
    <property type="component" value="Unassembled WGS sequence"/>
</dbReference>
<dbReference type="GO" id="GO:0008233">
    <property type="term" value="F:peptidase activity"/>
    <property type="evidence" value="ECO:0007669"/>
    <property type="project" value="UniProtKB-KW"/>
</dbReference>
<evidence type="ECO:0000259" key="5">
    <source>
        <dbReference type="Pfam" id="PF04586"/>
    </source>
</evidence>
<reference evidence="6" key="2">
    <citation type="submission" date="2021-08" db="EMBL/GenBank/DDBJ databases">
        <authorList>
            <person name="Tani A."/>
            <person name="Ola A."/>
            <person name="Ogura Y."/>
            <person name="Katsura K."/>
            <person name="Hayashi T."/>
        </authorList>
    </citation>
    <scope>NUCLEOTIDE SEQUENCE</scope>
    <source>
        <strain evidence="6">DSM 21893</strain>
    </source>
</reference>
<dbReference type="Pfam" id="PF25209">
    <property type="entry name" value="Phage_capsid_4"/>
    <property type="match status" value="1"/>
</dbReference>
<keyword evidence="3" id="KW-0378">Hydrolase</keyword>
<keyword evidence="7" id="KW-1185">Reference proteome</keyword>
<reference evidence="6" key="1">
    <citation type="journal article" date="2016" name="Front. Microbiol.">
        <title>Genome Sequence of the Piezophilic, Mesophilic Sulfate-Reducing Bacterium Desulfovibrio indicus J2T.</title>
        <authorList>
            <person name="Cao J."/>
            <person name="Maignien L."/>
            <person name="Shao Z."/>
            <person name="Alain K."/>
            <person name="Jebbar M."/>
        </authorList>
    </citation>
    <scope>NUCLEOTIDE SEQUENCE</scope>
    <source>
        <strain evidence="6">DSM 21893</strain>
    </source>
</reference>
<evidence type="ECO:0000313" key="7">
    <source>
        <dbReference type="Proteomes" id="UP001055307"/>
    </source>
</evidence>
<accession>A0AAV4ZDB8</accession>
<feature type="compositionally biased region" description="Polar residues" evidence="4">
    <location>
        <begin position="1"/>
        <end position="20"/>
    </location>
</feature>
<dbReference type="NCBIfam" id="NF045541">
    <property type="entry name" value="scaf_prot_MCP2"/>
    <property type="match status" value="1"/>
</dbReference>
<keyword evidence="1" id="KW-1188">Viral release from host cell</keyword>
<dbReference type="EMBL" id="BPQF01000031">
    <property type="protein sequence ID" value="GJD41947.1"/>
    <property type="molecule type" value="Genomic_DNA"/>
</dbReference>
<feature type="region of interest" description="Disordered" evidence="4">
    <location>
        <begin position="1"/>
        <end position="22"/>
    </location>
</feature>
<organism evidence="6 7">
    <name type="scientific">Methylobacterium bullatum</name>
    <dbReference type="NCBI Taxonomy" id="570505"/>
    <lineage>
        <taxon>Bacteria</taxon>
        <taxon>Pseudomonadati</taxon>
        <taxon>Pseudomonadota</taxon>
        <taxon>Alphaproteobacteria</taxon>
        <taxon>Hyphomicrobiales</taxon>
        <taxon>Methylobacteriaceae</taxon>
        <taxon>Methylobacterium</taxon>
    </lineage>
</organism>
<evidence type="ECO:0000256" key="3">
    <source>
        <dbReference type="ARBA" id="ARBA00022801"/>
    </source>
</evidence>
<evidence type="ECO:0000256" key="4">
    <source>
        <dbReference type="SAM" id="MobiDB-lite"/>
    </source>
</evidence>
<name>A0AAV4ZDB8_9HYPH</name>
<proteinExistence type="predicted"/>
<feature type="domain" description="Prohead serine protease" evidence="5">
    <location>
        <begin position="108"/>
        <end position="182"/>
    </location>
</feature>
<dbReference type="InterPro" id="IPR054613">
    <property type="entry name" value="Peptidase_S78_dom"/>
</dbReference>
<dbReference type="GO" id="GO:0006508">
    <property type="term" value="P:proteolysis"/>
    <property type="evidence" value="ECO:0007669"/>
    <property type="project" value="UniProtKB-KW"/>
</dbReference>